<name>A0A914QV92_9BILA</name>
<reference evidence="2" key="1">
    <citation type="submission" date="2022-11" db="UniProtKB">
        <authorList>
            <consortium name="WormBaseParasite"/>
        </authorList>
    </citation>
    <scope>IDENTIFICATION</scope>
</reference>
<dbReference type="AlphaFoldDB" id="A0A914QV92"/>
<dbReference type="WBParaSite" id="PDA_v2.g31479.t1">
    <property type="protein sequence ID" value="PDA_v2.g31479.t1"/>
    <property type="gene ID" value="PDA_v2.g31479"/>
</dbReference>
<accession>A0A914QV92</accession>
<dbReference type="Proteomes" id="UP000887578">
    <property type="component" value="Unplaced"/>
</dbReference>
<evidence type="ECO:0000313" key="2">
    <source>
        <dbReference type="WBParaSite" id="PDA_v2.g31479.t1"/>
    </source>
</evidence>
<sequence>MSSEKTYTESAQEVLANARDTLAETAEAAKNKAAELASAASEKLGIAKANVDHIGEQTKELGDRVKDKAHQ</sequence>
<evidence type="ECO:0000313" key="1">
    <source>
        <dbReference type="Proteomes" id="UP000887578"/>
    </source>
</evidence>
<keyword evidence="1" id="KW-1185">Reference proteome</keyword>
<organism evidence="1 2">
    <name type="scientific">Panagrolaimus davidi</name>
    <dbReference type="NCBI Taxonomy" id="227884"/>
    <lineage>
        <taxon>Eukaryota</taxon>
        <taxon>Metazoa</taxon>
        <taxon>Ecdysozoa</taxon>
        <taxon>Nematoda</taxon>
        <taxon>Chromadorea</taxon>
        <taxon>Rhabditida</taxon>
        <taxon>Tylenchina</taxon>
        <taxon>Panagrolaimomorpha</taxon>
        <taxon>Panagrolaimoidea</taxon>
        <taxon>Panagrolaimidae</taxon>
        <taxon>Panagrolaimus</taxon>
    </lineage>
</organism>
<proteinExistence type="predicted"/>
<protein>
    <submittedName>
        <fullName evidence="2">Uncharacterized protein</fullName>
    </submittedName>
</protein>